<evidence type="ECO:0000256" key="2">
    <source>
        <dbReference type="ARBA" id="ARBA00022801"/>
    </source>
</evidence>
<evidence type="ECO:0000256" key="3">
    <source>
        <dbReference type="SAM" id="MobiDB-lite"/>
    </source>
</evidence>
<feature type="region of interest" description="Disordered" evidence="3">
    <location>
        <begin position="32"/>
        <end position="81"/>
    </location>
</feature>
<organism evidence="4 5">
    <name type="scientific">Spirosoma terrae</name>
    <dbReference type="NCBI Taxonomy" id="1968276"/>
    <lineage>
        <taxon>Bacteria</taxon>
        <taxon>Pseudomonadati</taxon>
        <taxon>Bacteroidota</taxon>
        <taxon>Cytophagia</taxon>
        <taxon>Cytophagales</taxon>
        <taxon>Cytophagaceae</taxon>
        <taxon>Spirosoma</taxon>
    </lineage>
</organism>
<keyword evidence="1" id="KW-0540">Nuclease</keyword>
<keyword evidence="2" id="KW-0378">Hydrolase</keyword>
<dbReference type="GO" id="GO:0004521">
    <property type="term" value="F:RNA endonuclease activity"/>
    <property type="evidence" value="ECO:0007669"/>
    <property type="project" value="InterPro"/>
</dbReference>
<evidence type="ECO:0000256" key="1">
    <source>
        <dbReference type="ARBA" id="ARBA00022722"/>
    </source>
</evidence>
<dbReference type="SUPFAM" id="SSF53933">
    <property type="entry name" value="Microbial ribonucleases"/>
    <property type="match status" value="1"/>
</dbReference>
<reference evidence="4 5" key="1">
    <citation type="submission" date="2020-02" db="EMBL/GenBank/DDBJ databases">
        <title>Draft genome sequence of two Spirosoma agri KCTC 52727 and Spirosoma terrae KCTC 52035.</title>
        <authorList>
            <person name="Rojas J."/>
            <person name="Ambika Manirajan B."/>
            <person name="Suarez C."/>
            <person name="Ratering S."/>
            <person name="Schnell S."/>
        </authorList>
    </citation>
    <scope>NUCLEOTIDE SEQUENCE [LARGE SCALE GENOMIC DNA]</scope>
    <source>
        <strain evidence="4 5">KCTC 52035</strain>
    </source>
</reference>
<dbReference type="GO" id="GO:0016787">
    <property type="term" value="F:hydrolase activity"/>
    <property type="evidence" value="ECO:0007669"/>
    <property type="project" value="UniProtKB-KW"/>
</dbReference>
<dbReference type="GO" id="GO:0003723">
    <property type="term" value="F:RNA binding"/>
    <property type="evidence" value="ECO:0007669"/>
    <property type="project" value="InterPro"/>
</dbReference>
<evidence type="ECO:0000313" key="5">
    <source>
        <dbReference type="Proteomes" id="UP000474175"/>
    </source>
</evidence>
<sequence length="167" mass="19450">MNHFVPASLLRILLFVACLLVGDACRTDHRHQDYQQATQQEAPQHHKKHHRKSRQQKAEQYSQKSRRQDLSTEDGQQGDVPSKVRDVLAHIQQYGRAPDGYVGGRTFGNFENHLPKQDGLGKRIRYQEWDVNPKIRGQNRGAERLITGSDNRAYYTRDHYNSFIEIK</sequence>
<evidence type="ECO:0000313" key="4">
    <source>
        <dbReference type="EMBL" id="NDU93253.1"/>
    </source>
</evidence>
<name>A0A6L9L3A4_9BACT</name>
<accession>A0A6L9L3A4</accession>
<comment type="caution">
    <text evidence="4">The sequence shown here is derived from an EMBL/GenBank/DDBJ whole genome shotgun (WGS) entry which is preliminary data.</text>
</comment>
<proteinExistence type="predicted"/>
<dbReference type="RefSeq" id="WP_163940932.1">
    <property type="nucleotide sequence ID" value="NZ_JAAFZH010000001.1"/>
</dbReference>
<dbReference type="Proteomes" id="UP000474175">
    <property type="component" value="Unassembled WGS sequence"/>
</dbReference>
<gene>
    <name evidence="4" type="ORF">GK108_00050</name>
</gene>
<dbReference type="InterPro" id="IPR016191">
    <property type="entry name" value="Ribonuclease/ribotoxin"/>
</dbReference>
<keyword evidence="5" id="KW-1185">Reference proteome</keyword>
<protein>
    <submittedName>
        <fullName evidence="4">Ribonuclease</fullName>
    </submittedName>
</protein>
<dbReference type="InterPro" id="IPR000026">
    <property type="entry name" value="N1-like"/>
</dbReference>
<dbReference type="EMBL" id="JAAFZH010000001">
    <property type="protein sequence ID" value="NDU93253.1"/>
    <property type="molecule type" value="Genomic_DNA"/>
</dbReference>
<dbReference type="Gene3D" id="3.10.450.30">
    <property type="entry name" value="Microbial ribonucleases"/>
    <property type="match status" value="1"/>
</dbReference>
<dbReference type="Pfam" id="PF00545">
    <property type="entry name" value="Ribonuclease"/>
    <property type="match status" value="1"/>
</dbReference>
<feature type="compositionally biased region" description="Basic residues" evidence="3">
    <location>
        <begin position="45"/>
        <end position="55"/>
    </location>
</feature>
<dbReference type="AlphaFoldDB" id="A0A6L9L3A4"/>